<accession>A0A382DTH8</accession>
<sequence>MLSFLLSQDGLNVEDLTLLNTIKDIKVTAFDIVGDRLYAIHPGTNSGADYAARLSIVNLTTSAVIAEGHDGSDNGGISGYPDKIAVFGNIVVIGSHSGFHFFNVSGDNIVYLGNDLITSSFDKIIMHMYKKDNYLYVTHQSTGFGVYNMTDPSNPVTVHEVDYGVTDYPYGIYATNDYIFLCDIDNDHDRPDSKVYIHNNGGSYDKIGTISKADNIWSPYRVAVHGNLLYTDKKTVHNISDPTNPVEISDHNYVGESSNGEME</sequence>
<feature type="non-terminal residue" evidence="2">
    <location>
        <position position="263"/>
    </location>
</feature>
<dbReference type="EMBL" id="UINC01040881">
    <property type="protein sequence ID" value="SVB41372.1"/>
    <property type="molecule type" value="Genomic_DNA"/>
</dbReference>
<reference evidence="2" key="1">
    <citation type="submission" date="2018-05" db="EMBL/GenBank/DDBJ databases">
        <authorList>
            <person name="Lanie J.A."/>
            <person name="Ng W.-L."/>
            <person name="Kazmierczak K.M."/>
            <person name="Andrzejewski T.M."/>
            <person name="Davidsen T.M."/>
            <person name="Wayne K.J."/>
            <person name="Tettelin H."/>
            <person name="Glass J.I."/>
            <person name="Rusch D."/>
            <person name="Podicherti R."/>
            <person name="Tsui H.-C.T."/>
            <person name="Winkler M.E."/>
        </authorList>
    </citation>
    <scope>NUCLEOTIDE SEQUENCE</scope>
</reference>
<evidence type="ECO:0000256" key="1">
    <source>
        <dbReference type="SAM" id="MobiDB-lite"/>
    </source>
</evidence>
<dbReference type="SUPFAM" id="SSF63825">
    <property type="entry name" value="YWTD domain"/>
    <property type="match status" value="1"/>
</dbReference>
<evidence type="ECO:0000313" key="2">
    <source>
        <dbReference type="EMBL" id="SVB41372.1"/>
    </source>
</evidence>
<protein>
    <submittedName>
        <fullName evidence="2">Uncharacterized protein</fullName>
    </submittedName>
</protein>
<proteinExistence type="predicted"/>
<feature type="region of interest" description="Disordered" evidence="1">
    <location>
        <begin position="240"/>
        <end position="263"/>
    </location>
</feature>
<dbReference type="AlphaFoldDB" id="A0A382DTH8"/>
<name>A0A382DTH8_9ZZZZ</name>
<organism evidence="2">
    <name type="scientific">marine metagenome</name>
    <dbReference type="NCBI Taxonomy" id="408172"/>
    <lineage>
        <taxon>unclassified sequences</taxon>
        <taxon>metagenomes</taxon>
        <taxon>ecological metagenomes</taxon>
    </lineage>
</organism>
<gene>
    <name evidence="2" type="ORF">METZ01_LOCUS194226</name>
</gene>